<proteinExistence type="predicted"/>
<dbReference type="EMBL" id="PVNL01000135">
    <property type="protein sequence ID" value="PRP96232.1"/>
    <property type="molecule type" value="Genomic_DNA"/>
</dbReference>
<feature type="compositionally biased region" description="Low complexity" evidence="6">
    <location>
        <begin position="391"/>
        <end position="407"/>
    </location>
</feature>
<keyword evidence="3 8" id="KW-0418">Kinase</keyword>
<dbReference type="Proteomes" id="UP000238823">
    <property type="component" value="Unassembled WGS sequence"/>
</dbReference>
<dbReference type="GO" id="GO:0004674">
    <property type="term" value="F:protein serine/threonine kinase activity"/>
    <property type="evidence" value="ECO:0007669"/>
    <property type="project" value="UniProtKB-EC"/>
</dbReference>
<evidence type="ECO:0000313" key="9">
    <source>
        <dbReference type="Proteomes" id="UP000238823"/>
    </source>
</evidence>
<keyword evidence="1 8" id="KW-0808">Transferase</keyword>
<evidence type="ECO:0000259" key="7">
    <source>
        <dbReference type="PROSITE" id="PS50011"/>
    </source>
</evidence>
<organism evidence="8 9">
    <name type="scientific">Enhygromyxa salina</name>
    <dbReference type="NCBI Taxonomy" id="215803"/>
    <lineage>
        <taxon>Bacteria</taxon>
        <taxon>Pseudomonadati</taxon>
        <taxon>Myxococcota</taxon>
        <taxon>Polyangia</taxon>
        <taxon>Nannocystales</taxon>
        <taxon>Nannocystaceae</taxon>
        <taxon>Enhygromyxa</taxon>
    </lineage>
</organism>
<dbReference type="InterPro" id="IPR011990">
    <property type="entry name" value="TPR-like_helical_dom_sf"/>
</dbReference>
<feature type="domain" description="Protein kinase" evidence="7">
    <location>
        <begin position="86"/>
        <end position="369"/>
    </location>
</feature>
<dbReference type="InterPro" id="IPR008271">
    <property type="entry name" value="Ser/Thr_kinase_AS"/>
</dbReference>
<dbReference type="PANTHER" id="PTHR43289">
    <property type="entry name" value="MITOGEN-ACTIVATED PROTEIN KINASE KINASE KINASE 20-RELATED"/>
    <property type="match status" value="1"/>
</dbReference>
<dbReference type="Gene3D" id="3.30.200.20">
    <property type="entry name" value="Phosphorylase Kinase, domain 1"/>
    <property type="match status" value="1"/>
</dbReference>
<feature type="region of interest" description="Disordered" evidence="6">
    <location>
        <begin position="54"/>
        <end position="80"/>
    </location>
</feature>
<reference evidence="8 9" key="1">
    <citation type="submission" date="2018-03" db="EMBL/GenBank/DDBJ databases">
        <title>Draft Genome Sequences of the Obligatory Marine Myxobacteria Enhygromyxa salina SWB007.</title>
        <authorList>
            <person name="Poehlein A."/>
            <person name="Moghaddam J.A."/>
            <person name="Harms H."/>
            <person name="Alanjari M."/>
            <person name="Koenig G.M."/>
            <person name="Daniel R."/>
            <person name="Schaeberle T.F."/>
        </authorList>
    </citation>
    <scope>NUCLEOTIDE SEQUENCE [LARGE SCALE GENOMIC DNA]</scope>
    <source>
        <strain evidence="8 9">SWB007</strain>
    </source>
</reference>
<dbReference type="InterPro" id="IPR017441">
    <property type="entry name" value="Protein_kinase_ATP_BS"/>
</dbReference>
<sequence length="1012" mass="106303">MSPCPEPWQLEGLFQATLTREDRSAVERHIDGCERCSVTVAELARLFGSATWGPGSGSGSSLGSGLGSGGSTGARGGPDSAEFGRYRLGPRLGAGGMGMVFEAEDLELHRRVALKILYADPGAELEQTRARLMHEARAMARTAHPNVVAVYEVGRVAEQVFLAMEFVEGATLTRWLASQRRRAEILAAFVQAGRGLEAAHATGLVHRDFKPDNVLVGGDGRVRVTDFGLALAARRVAEPDGAAASADLLASTQLPSERGAIVGTPAYMAPEQWQGEPADARSDQFSFCVALYEALLGVRPFAGDSVAALAKTVLAGRLRAPPRRLPRWLEAVLTRGLAREPAARFVSMAELLAALERDRSAPARALAFVGAMGLVAAAAVGVFAWATGSPSPEPAAAAAPEPSSSSPDRVEPVATEEGCGAAAIADARGRWTAARRDALRTHVAAMDGGQAIIAALLPVLDGWAASWTAQAGRLCDAATESSSREARRGCLDHALDRFDATVTLAGELDGFEVAGALQTAAHRLPELARCEHEGWLRLHRVAPPVELAARATLLGKELAALEAAIDLERWVGTREQAERTVAAAEALAYAPLLAEAQLAQGRLYALLGEPELAVASLEAAAVTGEAAGHERTVGLAALALIDQRGAAQLQLEDGKRWSRTASALADRIGDPSFRGQTLLAEARALAAVAEHREALDKLAEAEPLLRERLAADHPIAIELELARADASLATAEPDAAEAAAKRAEQLALAGLGPEALITARAKAALAEAALARGQLDAAEALARAASKIPGVGRSRRHDLDRGRYLVLLGDIAEARGDHAGALEHHRRAETFLHDGAEAALPLLHQAATQLRAGELEAGRALAEAGWARIDAVWEPEEPRRLAGLRLVGLAALAAGELQLARAALERARTLADEQLGFGPQLARAQADLGYLERAAGNREAALALLDDAYVGLVAGFGLYHPDVVELCLARADLAWELGDHSYAAGLYGAVQRQLVAQRGADDPASARAASRR</sequence>
<feature type="region of interest" description="Disordered" evidence="6">
    <location>
        <begin position="391"/>
        <end position="412"/>
    </location>
</feature>
<evidence type="ECO:0000313" key="8">
    <source>
        <dbReference type="EMBL" id="PRP96232.1"/>
    </source>
</evidence>
<dbReference type="CDD" id="cd14014">
    <property type="entry name" value="STKc_PknB_like"/>
    <property type="match status" value="1"/>
</dbReference>
<evidence type="ECO:0000256" key="6">
    <source>
        <dbReference type="SAM" id="MobiDB-lite"/>
    </source>
</evidence>
<dbReference type="SUPFAM" id="SSF56112">
    <property type="entry name" value="Protein kinase-like (PK-like)"/>
    <property type="match status" value="1"/>
</dbReference>
<dbReference type="PROSITE" id="PS00108">
    <property type="entry name" value="PROTEIN_KINASE_ST"/>
    <property type="match status" value="1"/>
</dbReference>
<dbReference type="Pfam" id="PF00069">
    <property type="entry name" value="Pkinase"/>
    <property type="match status" value="1"/>
</dbReference>
<evidence type="ECO:0000256" key="2">
    <source>
        <dbReference type="ARBA" id="ARBA00022741"/>
    </source>
</evidence>
<accession>A0A2S9XTQ0</accession>
<protein>
    <submittedName>
        <fullName evidence="8">Serine/threonine-protein kinase PknB</fullName>
        <ecNumber evidence="8">2.7.11.1</ecNumber>
    </submittedName>
</protein>
<dbReference type="PROSITE" id="PS00107">
    <property type="entry name" value="PROTEIN_KINASE_ATP"/>
    <property type="match status" value="1"/>
</dbReference>
<evidence type="ECO:0000256" key="1">
    <source>
        <dbReference type="ARBA" id="ARBA00022679"/>
    </source>
</evidence>
<comment type="caution">
    <text evidence="8">The sequence shown here is derived from an EMBL/GenBank/DDBJ whole genome shotgun (WGS) entry which is preliminary data.</text>
</comment>
<feature type="compositionally biased region" description="Gly residues" evidence="6">
    <location>
        <begin position="54"/>
        <end position="76"/>
    </location>
</feature>
<evidence type="ECO:0000256" key="3">
    <source>
        <dbReference type="ARBA" id="ARBA00022777"/>
    </source>
</evidence>
<dbReference type="SUPFAM" id="SSF48452">
    <property type="entry name" value="TPR-like"/>
    <property type="match status" value="2"/>
</dbReference>
<dbReference type="GO" id="GO:0005524">
    <property type="term" value="F:ATP binding"/>
    <property type="evidence" value="ECO:0007669"/>
    <property type="project" value="UniProtKB-UniRule"/>
</dbReference>
<keyword evidence="4 5" id="KW-0067">ATP-binding</keyword>
<feature type="binding site" evidence="5">
    <location>
        <position position="115"/>
    </location>
    <ligand>
        <name>ATP</name>
        <dbReference type="ChEBI" id="CHEBI:30616"/>
    </ligand>
</feature>
<dbReference type="Gene3D" id="1.10.510.10">
    <property type="entry name" value="Transferase(Phosphotransferase) domain 1"/>
    <property type="match status" value="1"/>
</dbReference>
<gene>
    <name evidence="8" type="primary">pknB_29</name>
    <name evidence="8" type="ORF">ENSA7_70460</name>
</gene>
<evidence type="ECO:0000256" key="4">
    <source>
        <dbReference type="ARBA" id="ARBA00022840"/>
    </source>
</evidence>
<evidence type="ECO:0000256" key="5">
    <source>
        <dbReference type="PROSITE-ProRule" id="PRU10141"/>
    </source>
</evidence>
<dbReference type="EC" id="2.7.11.1" evidence="8"/>
<dbReference type="InterPro" id="IPR000719">
    <property type="entry name" value="Prot_kinase_dom"/>
</dbReference>
<dbReference type="RefSeq" id="WP_181234425.1">
    <property type="nucleotide sequence ID" value="NZ_PVNL01000135.1"/>
</dbReference>
<dbReference type="PANTHER" id="PTHR43289:SF34">
    <property type="entry name" value="SERINE_THREONINE-PROTEIN KINASE YBDM-RELATED"/>
    <property type="match status" value="1"/>
</dbReference>
<dbReference type="InterPro" id="IPR011009">
    <property type="entry name" value="Kinase-like_dom_sf"/>
</dbReference>
<name>A0A2S9XTQ0_9BACT</name>
<dbReference type="PROSITE" id="PS50011">
    <property type="entry name" value="PROTEIN_KINASE_DOM"/>
    <property type="match status" value="1"/>
</dbReference>
<dbReference type="AlphaFoldDB" id="A0A2S9XTQ0"/>
<keyword evidence="2 5" id="KW-0547">Nucleotide-binding</keyword>
<dbReference type="Gene3D" id="1.25.40.10">
    <property type="entry name" value="Tetratricopeptide repeat domain"/>
    <property type="match status" value="1"/>
</dbReference>